<accession>A0A552UH54</accession>
<name>A0A552UH54_9SPHN</name>
<dbReference type="OrthoDB" id="7534390at2"/>
<keyword evidence="2" id="KW-1185">Reference proteome</keyword>
<protein>
    <submittedName>
        <fullName evidence="1">Uncharacterized protein</fullName>
    </submittedName>
</protein>
<evidence type="ECO:0000313" key="2">
    <source>
        <dbReference type="Proteomes" id="UP000317894"/>
    </source>
</evidence>
<evidence type="ECO:0000313" key="1">
    <source>
        <dbReference type="EMBL" id="TRW17554.1"/>
    </source>
</evidence>
<reference evidence="1 2" key="1">
    <citation type="submission" date="2019-07" db="EMBL/GenBank/DDBJ databases">
        <title>Novel species isolated from glacier.</title>
        <authorList>
            <person name="Liu Q."/>
            <person name="Xin Y.-H."/>
        </authorList>
    </citation>
    <scope>NUCLEOTIDE SEQUENCE [LARGE SCALE GENOMIC DNA]</scope>
    <source>
        <strain evidence="1 2">LB1R16</strain>
    </source>
</reference>
<dbReference type="Proteomes" id="UP000317894">
    <property type="component" value="Unassembled WGS sequence"/>
</dbReference>
<gene>
    <name evidence="1" type="ORF">FMM06_05220</name>
</gene>
<proteinExistence type="predicted"/>
<dbReference type="RefSeq" id="WP_143555099.1">
    <property type="nucleotide sequence ID" value="NZ_VJWA01000001.1"/>
</dbReference>
<organism evidence="1 2">
    <name type="scientific">Glacieibacterium frigidum</name>
    <dbReference type="NCBI Taxonomy" id="2593303"/>
    <lineage>
        <taxon>Bacteria</taxon>
        <taxon>Pseudomonadati</taxon>
        <taxon>Pseudomonadota</taxon>
        <taxon>Alphaproteobacteria</taxon>
        <taxon>Sphingomonadales</taxon>
        <taxon>Sphingosinicellaceae</taxon>
        <taxon>Glacieibacterium</taxon>
    </lineage>
</organism>
<sequence>MICDLRLDPPAAPGPVQPRLVGHHFTEFTQGRVTRWQAVTGADRLEALIFGVVMAANLAHLPFTTAEGWLGIDAPDDLRRPVSMAAIAASMKLPIETVRRRAHGAMRAGLVTIGERGCIAPAGLFATPAMVEVMRIDAAALLDCCNALADEGHGPARAALAAGCAAVPSTVVARLVVDTGIRLMEFVVERYGHVIDAAICIGTVAANVRPMRADPLLSRAYAEYDRPPPDALRQPVTLRQLARELQLPFETVRRRIAPLVARGELAAVGRGFIVPAEVLAGDAYRAESYSAMRAFDRLVRDMERAGAMSVSVQPV</sequence>
<comment type="caution">
    <text evidence="1">The sequence shown here is derived from an EMBL/GenBank/DDBJ whole genome shotgun (WGS) entry which is preliminary data.</text>
</comment>
<dbReference type="AlphaFoldDB" id="A0A552UH54"/>
<dbReference type="EMBL" id="VJWA01000001">
    <property type="protein sequence ID" value="TRW17554.1"/>
    <property type="molecule type" value="Genomic_DNA"/>
</dbReference>